<evidence type="ECO:0000256" key="2">
    <source>
        <dbReference type="ARBA" id="ARBA00023163"/>
    </source>
</evidence>
<evidence type="ECO:0000313" key="5">
    <source>
        <dbReference type="Proteomes" id="UP000004393"/>
    </source>
</evidence>
<keyword evidence="2" id="KW-0804">Transcription</keyword>
<keyword evidence="1" id="KW-0805">Transcription regulation</keyword>
<dbReference type="Gene3D" id="1.10.10.10">
    <property type="entry name" value="Winged helix-like DNA-binding domain superfamily/Winged helix DNA-binding domain"/>
    <property type="match status" value="1"/>
</dbReference>
<keyword evidence="5" id="KW-1185">Reference proteome</keyword>
<dbReference type="InterPro" id="IPR036388">
    <property type="entry name" value="WH-like_DNA-bd_sf"/>
</dbReference>
<accession>A0AA87FG59</accession>
<comment type="caution">
    <text evidence="4">The sequence shown here is derived from an EMBL/GenBank/DDBJ whole genome shotgun (WGS) entry which is preliminary data.</text>
</comment>
<feature type="domain" description="Mga helix-turn-helix" evidence="3">
    <location>
        <begin position="81"/>
        <end position="162"/>
    </location>
</feature>
<dbReference type="Pfam" id="PF05043">
    <property type="entry name" value="Mga"/>
    <property type="match status" value="1"/>
</dbReference>
<dbReference type="PANTHER" id="PTHR30185">
    <property type="entry name" value="CRYPTIC BETA-GLUCOSIDE BGL OPERON ANTITERMINATOR"/>
    <property type="match status" value="1"/>
</dbReference>
<evidence type="ECO:0000259" key="3">
    <source>
        <dbReference type="Pfam" id="PF05043"/>
    </source>
</evidence>
<dbReference type="Proteomes" id="UP000004393">
    <property type="component" value="Unassembled WGS sequence"/>
</dbReference>
<reference evidence="4 5" key="1">
    <citation type="submission" date="2011-10" db="EMBL/GenBank/DDBJ databases">
        <title>The Genome Sequence of Enterococcus saccharolyticus 30_1.</title>
        <authorList>
            <consortium name="The Broad Institute Genome Sequencing Platform"/>
            <person name="Earl A."/>
            <person name="Ward D."/>
            <person name="Feldgarden M."/>
            <person name="Gevers D."/>
            <person name="Daigneault M."/>
            <person name="Strauss J."/>
            <person name="Allen-Vercoe E."/>
            <person name="Young S.K."/>
            <person name="Zeng Q."/>
            <person name="Gargeya S."/>
            <person name="Fitzgerald M."/>
            <person name="Haas B."/>
            <person name="Abouelleil A."/>
            <person name="Alvarado L."/>
            <person name="Arachchi H.M."/>
            <person name="Berlin A."/>
            <person name="Brown A."/>
            <person name="Chapman S.B."/>
            <person name="Chen Z."/>
            <person name="Dunbar C."/>
            <person name="Freedman E."/>
            <person name="Gearin G."/>
            <person name="Gellesch M."/>
            <person name="Goldberg J."/>
            <person name="Griggs A."/>
            <person name="Gujja S."/>
            <person name="Heiman D."/>
            <person name="Howarth C."/>
            <person name="Larson L."/>
            <person name="Lui A."/>
            <person name="MacDonald P.J.P."/>
            <person name="Montmayeur A."/>
            <person name="Murphy C."/>
            <person name="Neiman D."/>
            <person name="Pearson M."/>
            <person name="Priest M."/>
            <person name="Roberts A."/>
            <person name="Saif S."/>
            <person name="Shea T."/>
            <person name="Shenoy N."/>
            <person name="Sisk P."/>
            <person name="Stolte C."/>
            <person name="Sykes S."/>
            <person name="Wortman J."/>
            <person name="Nusbaum C."/>
            <person name="Birren B."/>
        </authorList>
    </citation>
    <scope>NUCLEOTIDE SEQUENCE [LARGE SCALE GENOMIC DNA]</scope>
    <source>
        <strain evidence="4 5">30_1</strain>
    </source>
</reference>
<gene>
    <name evidence="4" type="ORF">HMPREF9478_01779</name>
</gene>
<dbReference type="Gene3D" id="3.40.50.2300">
    <property type="match status" value="1"/>
</dbReference>
<sequence>MIRFLEKNYRKMEEIIRVLSISDKWMTKKELARHIGSSESTFIRYIEEIKQRWGNVLTIKTSHKLGYRLENFNATLYLQTLTDMARTSTTTQLLHEFIQQPGKTIDYYCEAINISRSSFARKLKHCNKVLAAYSLRVIVDRGYQLTSQDDELSLRIFTTLLFLMYYGHCDLPYHFDKQELKQVMRRNHCILNSISLDNSYEHDFFIMYFIVDLLRESQGFRQRPITKIAVKAKISNEDYSLIKRHLSGISLESCQTVIDYFQKGAFQQFYSENRSVISEKIRDNLTFNTFLQLEQITDEVDDFVVHLLTCLYSYAQLLPFDTTELTQRATFFTRHIKFTQRQLYARLKAELHFFSELLETNLISYLSSYVFWLLTSFPEINQTLVSKKILVISDMGINHSQYISYYVQDILDLHKIRSDILPINGEQLGNYDLESFDLIITNQPISETNVPSVVINDALLFSNKKNYWTYCISKIFFNI</sequence>
<dbReference type="PANTHER" id="PTHR30185:SF18">
    <property type="entry name" value="TRANSCRIPTIONAL REGULATOR MTLR"/>
    <property type="match status" value="1"/>
</dbReference>
<dbReference type="EMBL" id="ADLY01000037">
    <property type="protein sequence ID" value="EHG28378.1"/>
    <property type="molecule type" value="Genomic_DNA"/>
</dbReference>
<dbReference type="InterPro" id="IPR050661">
    <property type="entry name" value="BglG_antiterminators"/>
</dbReference>
<organism evidence="4 5">
    <name type="scientific">Enterococcus saccharolyticus 30_1</name>
    <dbReference type="NCBI Taxonomy" id="742813"/>
    <lineage>
        <taxon>Bacteria</taxon>
        <taxon>Bacillati</taxon>
        <taxon>Bacillota</taxon>
        <taxon>Bacilli</taxon>
        <taxon>Lactobacillales</taxon>
        <taxon>Enterococcaceae</taxon>
        <taxon>Enterococcus</taxon>
    </lineage>
</organism>
<evidence type="ECO:0000313" key="4">
    <source>
        <dbReference type="EMBL" id="EHG28378.1"/>
    </source>
</evidence>
<proteinExistence type="predicted"/>
<protein>
    <recommendedName>
        <fullName evidence="3">Mga helix-turn-helix domain-containing protein</fullName>
    </recommendedName>
</protein>
<evidence type="ECO:0000256" key="1">
    <source>
        <dbReference type="ARBA" id="ARBA00023015"/>
    </source>
</evidence>
<dbReference type="InterPro" id="IPR007737">
    <property type="entry name" value="Mga_HTH"/>
</dbReference>
<name>A0AA87FG59_9ENTE</name>
<dbReference type="AlphaFoldDB" id="A0AA87FG59"/>